<dbReference type="AlphaFoldDB" id="I3YPD2"/>
<gene>
    <name evidence="2" type="ordered locus">Alfi_2585</name>
</gene>
<dbReference type="KEGG" id="afd:Alfi_2585"/>
<proteinExistence type="predicted"/>
<name>I3YPD2_ALIFI</name>
<dbReference type="EMBL" id="CP003274">
    <property type="protein sequence ID" value="AFL78850.1"/>
    <property type="molecule type" value="Genomic_DNA"/>
</dbReference>
<feature type="region of interest" description="Disordered" evidence="1">
    <location>
        <begin position="165"/>
        <end position="195"/>
    </location>
</feature>
<evidence type="ECO:0000313" key="2">
    <source>
        <dbReference type="EMBL" id="AFL78850.1"/>
    </source>
</evidence>
<protein>
    <submittedName>
        <fullName evidence="2">Uncharacterized protein</fullName>
    </submittedName>
</protein>
<dbReference type="Proteomes" id="UP000006052">
    <property type="component" value="Chromosome"/>
</dbReference>
<evidence type="ECO:0000256" key="1">
    <source>
        <dbReference type="SAM" id="MobiDB-lite"/>
    </source>
</evidence>
<sequence>MFCSVLTDGTCKGAVHFLIGFPNTFNAKCICVPCFFYAYPGRIFPKSHEFMEPRRVLPSMRNIAAPADCTCPRTGSRRNRYVTAAPAWNRTPGLAVQKSKSRLSVAANKSCLQGWPFKIWSCCPAPYGNGTHVCAALTGGRIIAAPFFAKNPISLYSRSDGRETLNRRSAHHKHKIAKGSNPTGGGTAVTNPTSRTGGTELRLFHFLDLSLAPPTNRNTYRSKEPPRRMG</sequence>
<dbReference type="STRING" id="679935.Alfi_2585"/>
<organism evidence="2 3">
    <name type="scientific">Alistipes finegoldii (strain DSM 17242 / JCM 16770 / CCUG 46020 / CIP 107999 / KCTC 15236 / AHN 2437)</name>
    <dbReference type="NCBI Taxonomy" id="679935"/>
    <lineage>
        <taxon>Bacteria</taxon>
        <taxon>Pseudomonadati</taxon>
        <taxon>Bacteroidota</taxon>
        <taxon>Bacteroidia</taxon>
        <taxon>Bacteroidales</taxon>
        <taxon>Rikenellaceae</taxon>
        <taxon>Alistipes</taxon>
    </lineage>
</organism>
<reference evidence="3" key="1">
    <citation type="journal article" date="2013" name="Stand. Genomic Sci.">
        <title>Complete genome sequence of the bile-resistant pigment-producing anaerobe Alistipes finegoldii type strain (AHN2437(T)).</title>
        <authorList>
            <person name="Mavromatis K."/>
            <person name="Stackebrandt E."/>
            <person name="Munk C."/>
            <person name="Lapidus A."/>
            <person name="Nolan M."/>
            <person name="Lucas S."/>
            <person name="Hammon N."/>
            <person name="Deshpande S."/>
            <person name="Cheng J.F."/>
            <person name="Tapia R."/>
            <person name="Goodwin L.A."/>
            <person name="Pitluck S."/>
            <person name="Liolios K."/>
            <person name="Pagani I."/>
            <person name="Ivanova N."/>
            <person name="Mikhailova N."/>
            <person name="Huntemann M."/>
            <person name="Pati A."/>
            <person name="Chen A."/>
            <person name="Palaniappan K."/>
            <person name="Land M."/>
            <person name="Hauser L."/>
            <person name="Rohde M."/>
            <person name="Gronow S."/>
            <person name="Goker M."/>
            <person name="Detter J.C."/>
            <person name="Bristow J."/>
            <person name="Eisen J.A."/>
            <person name="Markowitz V."/>
            <person name="Hugenholtz P."/>
            <person name="Kyrpides N.C."/>
            <person name="Klenk H.P."/>
            <person name="Woyke T."/>
        </authorList>
    </citation>
    <scope>NUCLEOTIDE SEQUENCE</scope>
    <source>
        <strain evidence="3">DSM 17242 / JCM 16770 / AHN 2437 / CCUG 46020 / CIP 107999</strain>
    </source>
</reference>
<accession>I3YPD2</accession>
<feature type="compositionally biased region" description="Basic residues" evidence="1">
    <location>
        <begin position="168"/>
        <end position="177"/>
    </location>
</feature>
<evidence type="ECO:0000313" key="3">
    <source>
        <dbReference type="Proteomes" id="UP000006052"/>
    </source>
</evidence>
<dbReference type="HOGENOM" id="CLU_1202766_0_0_10"/>